<dbReference type="EMBL" id="JBIRRB010000006">
    <property type="protein sequence ID" value="MFI0912451.1"/>
    <property type="molecule type" value="Genomic_DNA"/>
</dbReference>
<accession>A0ABW7T8D1</accession>
<proteinExistence type="predicted"/>
<dbReference type="Proteomes" id="UP001611162">
    <property type="component" value="Unassembled WGS sequence"/>
</dbReference>
<keyword evidence="5" id="KW-1185">Reference proteome</keyword>
<dbReference type="Pfam" id="PF13439">
    <property type="entry name" value="Glyco_transf_4"/>
    <property type="match status" value="1"/>
</dbReference>
<name>A0ABW7T8D1_9ACTN</name>
<evidence type="ECO:0000313" key="5">
    <source>
        <dbReference type="Proteomes" id="UP001611162"/>
    </source>
</evidence>
<evidence type="ECO:0000313" key="4">
    <source>
        <dbReference type="EMBL" id="MFI0912451.1"/>
    </source>
</evidence>
<dbReference type="RefSeq" id="WP_397613336.1">
    <property type="nucleotide sequence ID" value="NZ_JBIRRB010000006.1"/>
</dbReference>
<evidence type="ECO:0000256" key="1">
    <source>
        <dbReference type="ARBA" id="ARBA00022676"/>
    </source>
</evidence>
<dbReference type="SUPFAM" id="SSF56112">
    <property type="entry name" value="Protein kinase-like (PK-like)"/>
    <property type="match status" value="1"/>
</dbReference>
<dbReference type="InterPro" id="IPR011009">
    <property type="entry name" value="Kinase-like_dom_sf"/>
</dbReference>
<protein>
    <submittedName>
        <fullName evidence="4">Glycosyltransferase family 4 protein</fullName>
        <ecNumber evidence="4">2.4.-.-</ecNumber>
    </submittedName>
</protein>
<dbReference type="Gene3D" id="3.40.50.2000">
    <property type="entry name" value="Glycogen Phosphorylase B"/>
    <property type="match status" value="2"/>
</dbReference>
<sequence length="684" mass="73155">MSDRLLRLLVITATDGFVRSLPLNGAAVRALELSRHLAEGDHRVEVSMLLYDINRDSAPTDSWPFPVHYLAHEDYYDPKHGQLKRMVRKARPHVLVISDSALLVRSGRQLADAAGCALVYEMHGQERVPALSSVGAAGGMHDGVVQGEALRLADAVVAFTGDDAQYAIDAGAGQVMHLPCGAVPQRAAAGGNPRGPVVVAADFTRASNAQALATLNSCLPEDVPVSVYGRYPVPMRTLLPRLTLHGPVPNLPAALAQGSVGIAAHSERSGMRAQILSYMAAGLPVIATRQAATGLENTGAMLLSDEPDLADLPDLLARLRKDPALCRALGLHGHRRIEQMLSWARIAERAASAYRSVRPERTGLTASAGARMLSARPPGWLTLHPGPGRTRPADHVAAGPDAMGDAAVDCARMGVSCRLGVHFPPKVSSFEGGRVTFTAPRAVLTVFFRWPRQTAERTVAGIRTAASCGHITVPRVTGQADFPGSVSWVSLSPVSATPITDVEDGAARARLLGSTAGYLHRLPEETWAGVPRLSRSRMSLETARRPDRLRLLSVLRRSGHHRNGCEMSFVHGNLHGATVLLGPDPASRPVVTDFSACGVGCPDEDLAVLYVHHAADGHWGEIWSAYQEVCGRAVDLTHVAWHGAHYARWALQDDQPHHLVEKATAALPGLLGYLTDDATLLDHT</sequence>
<dbReference type="InterPro" id="IPR028098">
    <property type="entry name" value="Glyco_trans_4-like_N"/>
</dbReference>
<keyword evidence="1 4" id="KW-0328">Glycosyltransferase</keyword>
<dbReference type="Gene3D" id="3.90.1200.10">
    <property type="match status" value="1"/>
</dbReference>
<dbReference type="EC" id="2.4.-.-" evidence="4"/>
<dbReference type="CDD" id="cd03801">
    <property type="entry name" value="GT4_PimA-like"/>
    <property type="match status" value="1"/>
</dbReference>
<dbReference type="SUPFAM" id="SSF53756">
    <property type="entry name" value="UDP-Glycosyltransferase/glycogen phosphorylase"/>
    <property type="match status" value="1"/>
</dbReference>
<gene>
    <name evidence="4" type="ORF">ACH4TF_18570</name>
</gene>
<organism evidence="4 5">
    <name type="scientific">Streptomyces abikoensis</name>
    <dbReference type="NCBI Taxonomy" id="97398"/>
    <lineage>
        <taxon>Bacteria</taxon>
        <taxon>Bacillati</taxon>
        <taxon>Actinomycetota</taxon>
        <taxon>Actinomycetes</taxon>
        <taxon>Kitasatosporales</taxon>
        <taxon>Streptomycetaceae</taxon>
        <taxon>Streptomyces</taxon>
    </lineage>
</organism>
<evidence type="ECO:0000259" key="3">
    <source>
        <dbReference type="Pfam" id="PF13439"/>
    </source>
</evidence>
<keyword evidence="2 4" id="KW-0808">Transferase</keyword>
<dbReference type="GO" id="GO:0016757">
    <property type="term" value="F:glycosyltransferase activity"/>
    <property type="evidence" value="ECO:0007669"/>
    <property type="project" value="UniProtKB-KW"/>
</dbReference>
<dbReference type="Pfam" id="PF13692">
    <property type="entry name" value="Glyco_trans_1_4"/>
    <property type="match status" value="1"/>
</dbReference>
<reference evidence="4 5" key="1">
    <citation type="submission" date="2024-10" db="EMBL/GenBank/DDBJ databases">
        <title>The Natural Products Discovery Center: Release of the First 8490 Sequenced Strains for Exploring Actinobacteria Biosynthetic Diversity.</title>
        <authorList>
            <person name="Kalkreuter E."/>
            <person name="Kautsar S.A."/>
            <person name="Yang D."/>
            <person name="Bader C.D."/>
            <person name="Teijaro C.N."/>
            <person name="Fluegel L."/>
            <person name="Davis C.M."/>
            <person name="Simpson J.R."/>
            <person name="Lauterbach L."/>
            <person name="Steele A.D."/>
            <person name="Gui C."/>
            <person name="Meng S."/>
            <person name="Li G."/>
            <person name="Viehrig K."/>
            <person name="Ye F."/>
            <person name="Su P."/>
            <person name="Kiefer A.F."/>
            <person name="Nichols A."/>
            <person name="Cepeda A.J."/>
            <person name="Yan W."/>
            <person name="Fan B."/>
            <person name="Jiang Y."/>
            <person name="Adhikari A."/>
            <person name="Zheng C.-J."/>
            <person name="Schuster L."/>
            <person name="Cowan T.M."/>
            <person name="Smanski M.J."/>
            <person name="Chevrette M.G."/>
            <person name="De Carvalho L.P.S."/>
            <person name="Shen B."/>
        </authorList>
    </citation>
    <scope>NUCLEOTIDE SEQUENCE [LARGE SCALE GENOMIC DNA]</scope>
    <source>
        <strain evidence="4 5">NPDC020979</strain>
    </source>
</reference>
<comment type="caution">
    <text evidence="4">The sequence shown here is derived from an EMBL/GenBank/DDBJ whole genome shotgun (WGS) entry which is preliminary data.</text>
</comment>
<feature type="domain" description="Glycosyltransferase subfamily 4-like N-terminal" evidence="3">
    <location>
        <begin position="24"/>
        <end position="182"/>
    </location>
</feature>
<evidence type="ECO:0000256" key="2">
    <source>
        <dbReference type="ARBA" id="ARBA00022679"/>
    </source>
</evidence>